<dbReference type="Gene3D" id="2.10.25.10">
    <property type="entry name" value="Laminin"/>
    <property type="match status" value="2"/>
</dbReference>
<keyword evidence="2 3" id="KW-1015">Disulfide bond</keyword>
<proteinExistence type="predicted"/>
<accession>A0A813HHS5</accession>
<dbReference type="EMBL" id="CAJNNV010031661">
    <property type="protein sequence ID" value="CAE8637245.1"/>
    <property type="molecule type" value="Genomic_DNA"/>
</dbReference>
<reference evidence="5" key="1">
    <citation type="submission" date="2021-02" db="EMBL/GenBank/DDBJ databases">
        <authorList>
            <person name="Dougan E. K."/>
            <person name="Rhodes N."/>
            <person name="Thang M."/>
            <person name="Chan C."/>
        </authorList>
    </citation>
    <scope>NUCLEOTIDE SEQUENCE</scope>
</reference>
<protein>
    <recommendedName>
        <fullName evidence="4">EGF-like domain-containing protein</fullName>
    </recommendedName>
</protein>
<feature type="non-terminal residue" evidence="5">
    <location>
        <position position="733"/>
    </location>
</feature>
<comment type="caution">
    <text evidence="5">The sequence shown here is derived from an EMBL/GenBank/DDBJ whole genome shotgun (WGS) entry which is preliminary data.</text>
</comment>
<keyword evidence="3" id="KW-0245">EGF-like domain</keyword>
<dbReference type="PROSITE" id="PS00022">
    <property type="entry name" value="EGF_1"/>
    <property type="match status" value="1"/>
</dbReference>
<evidence type="ECO:0000313" key="6">
    <source>
        <dbReference type="Proteomes" id="UP000654075"/>
    </source>
</evidence>
<dbReference type="InterPro" id="IPR050969">
    <property type="entry name" value="Dev_Signal_Modulators"/>
</dbReference>
<gene>
    <name evidence="5" type="ORF">PGLA1383_LOCUS52632</name>
</gene>
<dbReference type="InterPro" id="IPR009030">
    <property type="entry name" value="Growth_fac_rcpt_cys_sf"/>
</dbReference>
<dbReference type="OrthoDB" id="407380at2759"/>
<evidence type="ECO:0000256" key="3">
    <source>
        <dbReference type="PROSITE-ProRule" id="PRU00076"/>
    </source>
</evidence>
<feature type="domain" description="EGF-like" evidence="4">
    <location>
        <begin position="87"/>
        <end position="123"/>
    </location>
</feature>
<sequence length="733" mass="82202">MVKCIQDNRAAKGGCCNCDSGWSGWRCRDPLCWPIIKHGTCIAPNLGFCDPGWKGEACSHAICVPECVPGQGTCVLPNTCECFYGWEGDACERPSSVPKCVNGDAVSPDICKCTPGWGGRLCDYPLCQSWPLPTSDCGYGSCKAPYSCECEPGWGEYMPVNGSGYDIPPFWSKGQDISQQTMGSYVMGDSRIAFLTFWDRQYNSSNAARCAVPDCSHIFDPRCTRCSPPPGVCTLCEPSFFVNTTTNRCERCSNFFPHCQICGPTPTGPDGKIVLRCTHCEPLYVLEPMPYGMDPSGRCISDGIIEFSSAVYHAYKDEQVVNLVVQRSIWSLDPAFAHNVEVIVRTQDGTAHSRSQEYGGSLASFEFTVTNVSFGVQPGVMMPTDGPGSRDFSGKLRQRFQENITLPIRIYDDVEYKTLLRYFDVELVLPPEHVMGHQGPLYPFVSLRGQETSNPWKAPQNFYRAPLLERQDVLSKTRVYLWDRHEATAVNTTCQGMCLDWKLQTLINVPRPLTITARTHEGTLSSSYRNRFLVRFVPKGVGLEDAIGTTSEAKLSSSTGIYTGEVVPSIPGPYKVIIDKAIPGILGEYFWHRGVHRNPPQMPDTTRVDHKLDFYWDDLAHAPAFARWQFTLHFECIRTARWPYNFAHALGIVSSPGTEVKIFFWNDKAQEFNVPAEAVPMPRESYVREDCMRETPLPYWRCVDMLFHDPVVDPFSVYSFQVEFSTPVPDQLE</sequence>
<comment type="caution">
    <text evidence="3">Lacks conserved residue(s) required for the propagation of feature annotation.</text>
</comment>
<feature type="disulfide bond" evidence="3">
    <location>
        <begin position="113"/>
        <end position="122"/>
    </location>
</feature>
<dbReference type="PANTHER" id="PTHR14949">
    <property type="entry name" value="EGF-LIKE-DOMAIN, MULTIPLE 7, 8"/>
    <property type="match status" value="1"/>
</dbReference>
<organism evidence="5 6">
    <name type="scientific">Polarella glacialis</name>
    <name type="common">Dinoflagellate</name>
    <dbReference type="NCBI Taxonomy" id="89957"/>
    <lineage>
        <taxon>Eukaryota</taxon>
        <taxon>Sar</taxon>
        <taxon>Alveolata</taxon>
        <taxon>Dinophyceae</taxon>
        <taxon>Suessiales</taxon>
        <taxon>Suessiaceae</taxon>
        <taxon>Polarella</taxon>
    </lineage>
</organism>
<keyword evidence="1" id="KW-0732">Signal</keyword>
<evidence type="ECO:0000259" key="4">
    <source>
        <dbReference type="PROSITE" id="PS50026"/>
    </source>
</evidence>
<dbReference type="SUPFAM" id="SSF57184">
    <property type="entry name" value="Growth factor receptor domain"/>
    <property type="match status" value="1"/>
</dbReference>
<evidence type="ECO:0000256" key="1">
    <source>
        <dbReference type="ARBA" id="ARBA00022729"/>
    </source>
</evidence>
<dbReference type="PROSITE" id="PS50026">
    <property type="entry name" value="EGF_3"/>
    <property type="match status" value="1"/>
</dbReference>
<keyword evidence="6" id="KW-1185">Reference proteome</keyword>
<dbReference type="InterPro" id="IPR000742">
    <property type="entry name" value="EGF"/>
</dbReference>
<evidence type="ECO:0000256" key="2">
    <source>
        <dbReference type="ARBA" id="ARBA00023157"/>
    </source>
</evidence>
<dbReference type="PROSITE" id="PS01186">
    <property type="entry name" value="EGF_2"/>
    <property type="match status" value="1"/>
</dbReference>
<dbReference type="Proteomes" id="UP000654075">
    <property type="component" value="Unassembled WGS sequence"/>
</dbReference>
<dbReference type="PANTHER" id="PTHR14949:SF56">
    <property type="entry name" value="EGF-LIKE-DOMAIN, MULTIPLE 7"/>
    <property type="match status" value="1"/>
</dbReference>
<dbReference type="AlphaFoldDB" id="A0A813HHS5"/>
<name>A0A813HHS5_POLGL</name>
<evidence type="ECO:0000313" key="5">
    <source>
        <dbReference type="EMBL" id="CAE8637245.1"/>
    </source>
</evidence>